<dbReference type="GO" id="GO:0003677">
    <property type="term" value="F:DNA binding"/>
    <property type="evidence" value="ECO:0007669"/>
    <property type="project" value="InterPro"/>
</dbReference>
<feature type="region of interest" description="Disordered" evidence="1">
    <location>
        <begin position="350"/>
        <end position="402"/>
    </location>
</feature>
<accession>A0A6J4N7G4</accession>
<dbReference type="Gene3D" id="1.10.260.40">
    <property type="entry name" value="lambda repressor-like DNA-binding domains"/>
    <property type="match status" value="1"/>
</dbReference>
<feature type="compositionally biased region" description="Basic and acidic residues" evidence="1">
    <location>
        <begin position="177"/>
        <end position="193"/>
    </location>
</feature>
<dbReference type="Pfam" id="PF13413">
    <property type="entry name" value="HTH_25"/>
    <property type="match status" value="1"/>
</dbReference>
<dbReference type="PANTHER" id="PTHR34475">
    <property type="match status" value="1"/>
</dbReference>
<dbReference type="InterPro" id="IPR050400">
    <property type="entry name" value="Bact_Cytoskel_RodZ"/>
</dbReference>
<dbReference type="InterPro" id="IPR025194">
    <property type="entry name" value="RodZ-like_C"/>
</dbReference>
<feature type="transmembrane region" description="Helical" evidence="2">
    <location>
        <begin position="35"/>
        <end position="55"/>
    </location>
</feature>
<dbReference type="EMBL" id="CADCUL010000139">
    <property type="protein sequence ID" value="CAA9379528.1"/>
    <property type="molecule type" value="Genomic_DNA"/>
</dbReference>
<feature type="domain" description="Cytoskeleton protein RodZ-like C-terminal" evidence="3">
    <location>
        <begin position="640"/>
        <end position="705"/>
    </location>
</feature>
<evidence type="ECO:0000256" key="2">
    <source>
        <dbReference type="SAM" id="Phobius"/>
    </source>
</evidence>
<evidence type="ECO:0000259" key="3">
    <source>
        <dbReference type="Pfam" id="PF13464"/>
    </source>
</evidence>
<dbReference type="PANTHER" id="PTHR34475:SF1">
    <property type="entry name" value="CYTOSKELETON PROTEIN RODZ"/>
    <property type="match status" value="1"/>
</dbReference>
<keyword evidence="2" id="KW-0812">Transmembrane</keyword>
<protein>
    <recommendedName>
        <fullName evidence="3">Cytoskeleton protein RodZ-like C-terminal domain-containing protein</fullName>
    </recommendedName>
</protein>
<dbReference type="Pfam" id="PF13464">
    <property type="entry name" value="RodZ_C"/>
    <property type="match status" value="1"/>
</dbReference>
<organism evidence="4">
    <name type="scientific">uncultured Nocardioidaceae bacterium</name>
    <dbReference type="NCBI Taxonomy" id="253824"/>
    <lineage>
        <taxon>Bacteria</taxon>
        <taxon>Bacillati</taxon>
        <taxon>Actinomycetota</taxon>
        <taxon>Actinomycetes</taxon>
        <taxon>Propionibacteriales</taxon>
        <taxon>Nocardioidaceae</taxon>
        <taxon>environmental samples</taxon>
    </lineage>
</organism>
<keyword evidence="2" id="KW-1133">Transmembrane helix</keyword>
<evidence type="ECO:0000313" key="4">
    <source>
        <dbReference type="EMBL" id="CAA9379528.1"/>
    </source>
</evidence>
<feature type="region of interest" description="Disordered" evidence="1">
    <location>
        <begin position="173"/>
        <end position="312"/>
    </location>
</feature>
<proteinExistence type="predicted"/>
<evidence type="ECO:0000256" key="1">
    <source>
        <dbReference type="SAM" id="MobiDB-lite"/>
    </source>
</evidence>
<gene>
    <name evidence="4" type="ORF">AVDCRST_MAG21-1414</name>
</gene>
<dbReference type="CDD" id="cd00093">
    <property type="entry name" value="HTH_XRE"/>
    <property type="match status" value="1"/>
</dbReference>
<name>A0A6J4N7G4_9ACTN</name>
<dbReference type="AlphaFoldDB" id="A0A6J4N7G4"/>
<feature type="region of interest" description="Disordered" evidence="1">
    <location>
        <begin position="576"/>
        <end position="626"/>
    </location>
</feature>
<keyword evidence="2" id="KW-0472">Membrane</keyword>
<dbReference type="InterPro" id="IPR001387">
    <property type="entry name" value="Cro/C1-type_HTH"/>
</dbReference>
<reference evidence="4" key="1">
    <citation type="submission" date="2020-02" db="EMBL/GenBank/DDBJ databases">
        <authorList>
            <person name="Meier V. D."/>
        </authorList>
    </citation>
    <scope>NUCLEOTIDE SEQUENCE</scope>
    <source>
        <strain evidence="4">AVDCRST_MAG21</strain>
    </source>
</reference>
<feature type="transmembrane region" description="Helical" evidence="2">
    <location>
        <begin position="549"/>
        <end position="569"/>
    </location>
</feature>
<sequence length="710" mass="74053">MVIRRRGTLTGLVAVAASAMAGAYLWRFSQTDSGFALFLGIVLAVFAIVYVFAFFDARKPLLVADDTGLRVRLGGDWVGLTWSQIERVEVDERGRVTDGRVAVLAADTGDALDNAAWRGQVGARFNRFAYDAPLVVPYGLTTRVSVDDVTHALTTLSAGRAPVVLLDAPAAEPEPTVEVHAHGSPPVDDHTHDSAGPAVGPAVGELVSAGTPMGEERGATAPSRAKLPESPTTETVQAPAELEEDEDATSTVAADDPDQPGDDVPPRVPHGSTAVGRGSLANGTSPARSARRLGLSRPRLPLGGRRHQAGDLPAAHATAPLTSTPARRAEVTIPVRRQPTSVGMLALSERYAEPDRPLPEIGQLRRRDEHGAGDIDDPEGSTGPTGGEADRDKSGTTSGNVGLIIDATTRMSARAMDKVRRPHLAGATDEHPVVEIDDEQAPLLIGETLREARESLGLSVDELADRTRIRPFVIESMEVDNFEPCGGDFYARGHLKMLARVLGIEAPPLVAAYDDHFAAQPIDARTVFDVELSKGTTGVIRGEAPSSNWVGLIATVLVIMVIWGVAQYFTSTSGDGVEPATGPDRNAAGVSSPGAGNRPGSTAAADPTGSDAPRRPDATTAPGVKMAPGRTFVKVMAQGGSSGIRVTGSDGRVVYRGFLVDGGSMRVVGMAPLRVRAVDGGVVALRSGGEPLGRMGAPGEPAVARIPAPG</sequence>
<feature type="compositionally biased region" description="Basic and acidic residues" evidence="1">
    <location>
        <begin position="350"/>
        <end position="373"/>
    </location>
</feature>
<dbReference type="InterPro" id="IPR010982">
    <property type="entry name" value="Lambda_DNA-bd_dom_sf"/>
</dbReference>
<feature type="compositionally biased region" description="Low complexity" evidence="1">
    <location>
        <begin position="285"/>
        <end position="303"/>
    </location>
</feature>
<dbReference type="SUPFAM" id="SSF47413">
    <property type="entry name" value="lambda repressor-like DNA-binding domains"/>
    <property type="match status" value="1"/>
</dbReference>